<reference evidence="1 2" key="1">
    <citation type="journal article" date="2022" name="bioRxiv">
        <title>An ancient truncated duplication of the anti-Mullerian hormone receptor type 2 gene is a potential conserved master sex determinant in the Pangasiidae catfish family.</title>
        <authorList>
            <person name="Wen M."/>
            <person name="Pan Q."/>
            <person name="Jouanno E."/>
            <person name="Montfort J."/>
            <person name="Zahm M."/>
            <person name="Cabau C."/>
            <person name="Klopp C."/>
            <person name="Iampietro C."/>
            <person name="Roques C."/>
            <person name="Bouchez O."/>
            <person name="Castinel A."/>
            <person name="Donnadieu C."/>
            <person name="Parrinello H."/>
            <person name="Poncet C."/>
            <person name="Belmonte E."/>
            <person name="Gautier V."/>
            <person name="Avarre J.-C."/>
            <person name="Dugue R."/>
            <person name="Gustiano R."/>
            <person name="Ha T.T.T."/>
            <person name="Campet M."/>
            <person name="Sriphairoj K."/>
            <person name="Ribolli J."/>
            <person name="de Almeida F.L."/>
            <person name="Desvignes T."/>
            <person name="Postlethwait J.H."/>
            <person name="Bucao C.F."/>
            <person name="Robinson-Rechavi M."/>
            <person name="Bobe J."/>
            <person name="Herpin A."/>
            <person name="Guiguen Y."/>
        </authorList>
    </citation>
    <scope>NUCLEOTIDE SEQUENCE [LARGE SCALE GENOMIC DNA]</scope>
    <source>
        <strain evidence="1">YG-Dec2019</strain>
    </source>
</reference>
<accession>A0ACC5WQZ4</accession>
<evidence type="ECO:0000313" key="1">
    <source>
        <dbReference type="EMBL" id="MCI4381312.1"/>
    </source>
</evidence>
<protein>
    <submittedName>
        <fullName evidence="1">Uncharacterized protein</fullName>
    </submittedName>
</protein>
<keyword evidence="2" id="KW-1185">Reference proteome</keyword>
<sequence>MVGGAQTFGRIVYLLCEVCVSDSSSLRLLEEKAIYQAVKAAVIKAHGEYGAALFSIGSTDSSSLRLLEEKAIYQAVKAAVIKAHGEYGAALFSIGSTVTYLNAYTGVVILRFRKAHYQLLWSALPFITSIWSQGQKVQCFFNCIHVGGTIRTCQKFLVRYGRQQLCRMLPHCKTEAEKEEVRKAVLSCSLHKFRVDDEGDDDDDGEEEEL</sequence>
<organism evidence="1 2">
    <name type="scientific">Pangasianodon gigas</name>
    <name type="common">Mekong giant catfish</name>
    <name type="synonym">Pangasius gigas</name>
    <dbReference type="NCBI Taxonomy" id="30993"/>
    <lineage>
        <taxon>Eukaryota</taxon>
        <taxon>Metazoa</taxon>
        <taxon>Chordata</taxon>
        <taxon>Craniata</taxon>
        <taxon>Vertebrata</taxon>
        <taxon>Euteleostomi</taxon>
        <taxon>Actinopterygii</taxon>
        <taxon>Neopterygii</taxon>
        <taxon>Teleostei</taxon>
        <taxon>Ostariophysi</taxon>
        <taxon>Siluriformes</taxon>
        <taxon>Pangasiidae</taxon>
        <taxon>Pangasianodon</taxon>
    </lineage>
</organism>
<proteinExistence type="predicted"/>
<dbReference type="Proteomes" id="UP000829447">
    <property type="component" value="Linkage Group LG8"/>
</dbReference>
<dbReference type="EMBL" id="CM040461">
    <property type="protein sequence ID" value="MCI4381312.1"/>
    <property type="molecule type" value="Genomic_DNA"/>
</dbReference>
<name>A0ACC5WQZ4_PANGG</name>
<evidence type="ECO:0000313" key="2">
    <source>
        <dbReference type="Proteomes" id="UP000829447"/>
    </source>
</evidence>
<comment type="caution">
    <text evidence="1">The sequence shown here is derived from an EMBL/GenBank/DDBJ whole genome shotgun (WGS) entry which is preliminary data.</text>
</comment>
<gene>
    <name evidence="1" type="ORF">PGIGA_G00249970</name>
</gene>